<dbReference type="RefSeq" id="WP_179907191.1">
    <property type="nucleotide sequence ID" value="NZ_JACBXS010000043.1"/>
</dbReference>
<feature type="region of interest" description="Disordered" evidence="1">
    <location>
        <begin position="45"/>
        <end position="123"/>
    </location>
</feature>
<comment type="caution">
    <text evidence="3">The sequence shown here is derived from an EMBL/GenBank/DDBJ whole genome shotgun (WGS) entry which is preliminary data.</text>
</comment>
<evidence type="ECO:0000256" key="1">
    <source>
        <dbReference type="SAM" id="MobiDB-lite"/>
    </source>
</evidence>
<dbReference type="InterPro" id="IPR009270">
    <property type="entry name" value="DUF927"/>
</dbReference>
<proteinExistence type="predicted"/>
<keyword evidence="4" id="KW-1185">Reference proteome</keyword>
<evidence type="ECO:0000313" key="3">
    <source>
        <dbReference type="EMBL" id="NYS26395.1"/>
    </source>
</evidence>
<evidence type="ECO:0000259" key="2">
    <source>
        <dbReference type="Pfam" id="PF06048"/>
    </source>
</evidence>
<feature type="domain" description="DUF927" evidence="2">
    <location>
        <begin position="167"/>
        <end position="433"/>
    </location>
</feature>
<dbReference type="AlphaFoldDB" id="A0A7Z0I228"/>
<gene>
    <name evidence="3" type="ORF">HUK65_15520</name>
</gene>
<accession>A0A7Z0I228</accession>
<protein>
    <submittedName>
        <fullName evidence="3">DUF927 domain-containing protein</fullName>
    </submittedName>
</protein>
<name>A0A7Z0I228_9RHOB</name>
<sequence length="714" mass="76389">MTEQSKPSSMNEEASLVPIISPIPEDEMAYEDPLLAELYAIGADSVSETSCKKSPIPLPKDEMSLDDRLLAELNSIRAPDEPTDEQPAAPDVDHEPAKEQVSEPTAEHDAASPSPNSALPTNAADNVVPLAPLTPAASTSATDSVMLTAMSPTKPAVSMPDGFALFSDGIYEIPADDTADPVFVCSPLRVDAIFHDLNGKGSGKLISLRNGNGDWVEIPVFNASMLRRPTEVIAKLIDHGLELAWGKEAKDSLLVLLNAWKPAQRLRTVPQLGWVDDSYRAFTLGSNVISASDVLALAPATGIATGLVTKGTAEDWKAKVGTLCRDNPLMILAVSLAFSGPLLAPLGLNGGGLHFRGVSSSGKTTLLHLAASVWGDRRLITQWRATSSGLEAIAATLNDMLVPLDEIAEIPARDLHEAIYMLANGTGKARMTKDVVLADQARWRLALISSGEISVEEKLREARLGAMAGHEVRLIDVEADCRTHGAFDNLNGAASAAEFADTVLNAVQDYHGAPGRVFVERLIGATSGGFGRVHATVSDLARKWTSELPSAPDGQITRVARRFSTIAVAGTLATNMGLTGWMEHAARDAARQAFLDWYDHRYGTKREAVADYVTPLKDFLTANLNALPDPSVAQSASVTPLGWCDATHAYLPVQTWSSIFAGADGTKAARALIDMQLMQPGEKGRLMRKAPRAIPGRPRLYTVNIARVRAYKPD</sequence>
<reference evidence="3 4" key="1">
    <citation type="journal article" date="2000" name="Arch. Microbiol.">
        <title>Rhodobaca bogoriensis gen. nov. and sp. nov., an alkaliphilic purple nonsulfur bacterium from African Rift Valley soda lakes.</title>
        <authorList>
            <person name="Milford A.D."/>
            <person name="Achenbach L.A."/>
            <person name="Jung D.O."/>
            <person name="Madigan M.T."/>
        </authorList>
    </citation>
    <scope>NUCLEOTIDE SEQUENCE [LARGE SCALE GENOMIC DNA]</scope>
    <source>
        <strain evidence="3 4">2376</strain>
    </source>
</reference>
<feature type="compositionally biased region" description="Basic and acidic residues" evidence="1">
    <location>
        <begin position="91"/>
        <end position="110"/>
    </location>
</feature>
<dbReference type="Pfam" id="PF06048">
    <property type="entry name" value="DUF927"/>
    <property type="match status" value="1"/>
</dbReference>
<dbReference type="EMBL" id="JACBXS010000043">
    <property type="protein sequence ID" value="NYS26395.1"/>
    <property type="molecule type" value="Genomic_DNA"/>
</dbReference>
<dbReference type="Proteomes" id="UP000529417">
    <property type="component" value="Unassembled WGS sequence"/>
</dbReference>
<evidence type="ECO:0000313" key="4">
    <source>
        <dbReference type="Proteomes" id="UP000529417"/>
    </source>
</evidence>
<organism evidence="3 4">
    <name type="scientific">Rhabdonatronobacter sediminivivens</name>
    <dbReference type="NCBI Taxonomy" id="2743469"/>
    <lineage>
        <taxon>Bacteria</taxon>
        <taxon>Pseudomonadati</taxon>
        <taxon>Pseudomonadota</taxon>
        <taxon>Alphaproteobacteria</taxon>
        <taxon>Rhodobacterales</taxon>
        <taxon>Paracoccaceae</taxon>
        <taxon>Rhabdonatronobacter</taxon>
    </lineage>
</organism>
<feature type="compositionally biased region" description="Basic and acidic residues" evidence="1">
    <location>
        <begin position="59"/>
        <end position="70"/>
    </location>
</feature>
<feature type="compositionally biased region" description="Polar residues" evidence="1">
    <location>
        <begin position="113"/>
        <end position="123"/>
    </location>
</feature>